<gene>
    <name evidence="1" type="ORF">JIN87_10475</name>
</gene>
<dbReference type="RefSeq" id="WP_200355511.1">
    <property type="nucleotide sequence ID" value="NZ_JAENIL010000016.1"/>
</dbReference>
<dbReference type="Pfam" id="PF13174">
    <property type="entry name" value="TPR_6"/>
    <property type="match status" value="1"/>
</dbReference>
<evidence type="ECO:0000313" key="1">
    <source>
        <dbReference type="EMBL" id="MBK1877296.1"/>
    </source>
</evidence>
<dbReference type="EMBL" id="JAENIL010000016">
    <property type="protein sequence ID" value="MBK1877296.1"/>
    <property type="molecule type" value="Genomic_DNA"/>
</dbReference>
<organism evidence="1 2">
    <name type="scientific">Pelagicoccus mobilis</name>
    <dbReference type="NCBI Taxonomy" id="415221"/>
    <lineage>
        <taxon>Bacteria</taxon>
        <taxon>Pseudomonadati</taxon>
        <taxon>Verrucomicrobiota</taxon>
        <taxon>Opitutia</taxon>
        <taxon>Puniceicoccales</taxon>
        <taxon>Pelagicoccaceae</taxon>
        <taxon>Pelagicoccus</taxon>
    </lineage>
</organism>
<reference evidence="1" key="1">
    <citation type="submission" date="2021-01" db="EMBL/GenBank/DDBJ databases">
        <title>Modified the classification status of verrucomicrobia.</title>
        <authorList>
            <person name="Feng X."/>
        </authorList>
    </citation>
    <scope>NUCLEOTIDE SEQUENCE</scope>
    <source>
        <strain evidence="1">KCTC 13126</strain>
    </source>
</reference>
<sequence>RGYNLDLEVEGEIAELAAEFPGSPVPSLMEAGYLYWVQNYLKWDETMKVRFEEKAEVALEVAKAYLAENEGDADAQFAVGMVELMQVIYYVDHHRWWAAFWKTRSSLKTMRRLAAEYPDYHDAKLPLGMQNCYLSRPPAYLKPLAFLMRFKGDWELGLRYMREARDGGLFCRTDAGYYLAEIWIELEGDKRAARDELAKLVERFPGNLKFQARLAELDRGLGKQVEARERALEVLGDERLAAFPAIEGEALTTLLWSSLASQALELAVETADRVEVFLDEFPEGEGSQEWAAYVRAEAVLGLGDREKAVKIWREVAKGDDADAAKEAKRRLAEEVRD</sequence>
<name>A0A934VL21_9BACT</name>
<dbReference type="Gene3D" id="1.25.40.10">
    <property type="entry name" value="Tetratricopeptide repeat domain"/>
    <property type="match status" value="1"/>
</dbReference>
<evidence type="ECO:0000313" key="2">
    <source>
        <dbReference type="Proteomes" id="UP000617628"/>
    </source>
</evidence>
<dbReference type="AlphaFoldDB" id="A0A934VL21"/>
<evidence type="ECO:0008006" key="3">
    <source>
        <dbReference type="Google" id="ProtNLM"/>
    </source>
</evidence>
<dbReference type="InterPro" id="IPR019734">
    <property type="entry name" value="TPR_rpt"/>
</dbReference>
<comment type="caution">
    <text evidence="1">The sequence shown here is derived from an EMBL/GenBank/DDBJ whole genome shotgun (WGS) entry which is preliminary data.</text>
</comment>
<dbReference type="InterPro" id="IPR011990">
    <property type="entry name" value="TPR-like_helical_dom_sf"/>
</dbReference>
<feature type="non-terminal residue" evidence="1">
    <location>
        <position position="1"/>
    </location>
</feature>
<proteinExistence type="predicted"/>
<keyword evidence="2" id="KW-1185">Reference proteome</keyword>
<accession>A0A934VL21</accession>
<protein>
    <recommendedName>
        <fullName evidence="3">Tetratricopeptide repeat protein</fullName>
    </recommendedName>
</protein>
<dbReference type="Proteomes" id="UP000617628">
    <property type="component" value="Unassembled WGS sequence"/>
</dbReference>